<keyword evidence="7" id="KW-1185">Reference proteome</keyword>
<comment type="similarity">
    <text evidence="5">Belongs to the binding-protein-dependent transport system permease family.</text>
</comment>
<evidence type="ECO:0000313" key="6">
    <source>
        <dbReference type="EMBL" id="QEE21720.1"/>
    </source>
</evidence>
<dbReference type="InterPro" id="IPR000515">
    <property type="entry name" value="MetI-like"/>
</dbReference>
<keyword evidence="5" id="KW-0813">Transport</keyword>
<dbReference type="KEGG" id="yti:FNA67_16660"/>
<evidence type="ECO:0000256" key="2">
    <source>
        <dbReference type="ARBA" id="ARBA00022692"/>
    </source>
</evidence>
<name>A0A5B9DQM5_9HYPH</name>
<feature type="transmembrane region" description="Helical" evidence="5">
    <location>
        <begin position="30"/>
        <end position="56"/>
    </location>
</feature>
<comment type="subcellular location">
    <subcellularLocation>
        <location evidence="1 5">Cell membrane</location>
        <topology evidence="1 5">Multi-pass membrane protein</topology>
    </subcellularLocation>
</comment>
<dbReference type="InterPro" id="IPR051613">
    <property type="entry name" value="ABC_transp_permease_HisMQ"/>
</dbReference>
<feature type="transmembrane region" description="Helical" evidence="5">
    <location>
        <begin position="243"/>
        <end position="260"/>
    </location>
</feature>
<dbReference type="OrthoDB" id="9815029at2"/>
<dbReference type="GO" id="GO:0055085">
    <property type="term" value="P:transmembrane transport"/>
    <property type="evidence" value="ECO:0007669"/>
    <property type="project" value="InterPro"/>
</dbReference>
<dbReference type="Pfam" id="PF00528">
    <property type="entry name" value="BPD_transp_1"/>
    <property type="match status" value="1"/>
</dbReference>
<keyword evidence="3 5" id="KW-1133">Transmembrane helix</keyword>
<dbReference type="EMBL" id="CP041690">
    <property type="protein sequence ID" value="QEE21720.1"/>
    <property type="molecule type" value="Genomic_DNA"/>
</dbReference>
<feature type="transmembrane region" description="Helical" evidence="5">
    <location>
        <begin position="188"/>
        <end position="204"/>
    </location>
</feature>
<dbReference type="InterPro" id="IPR035906">
    <property type="entry name" value="MetI-like_sf"/>
</dbReference>
<dbReference type="PANTHER" id="PTHR30133">
    <property type="entry name" value="CATIONIC AMINO ACID TRANSPORTER, MEMBRANE COMPONENT"/>
    <property type="match status" value="1"/>
</dbReference>
<dbReference type="RefSeq" id="WP_147657072.1">
    <property type="nucleotide sequence ID" value="NZ_BMFM01000001.1"/>
</dbReference>
<dbReference type="PROSITE" id="PS50928">
    <property type="entry name" value="ABC_TM1"/>
    <property type="match status" value="1"/>
</dbReference>
<evidence type="ECO:0000313" key="7">
    <source>
        <dbReference type="Proteomes" id="UP000321062"/>
    </source>
</evidence>
<dbReference type="Gene3D" id="1.10.3720.10">
    <property type="entry name" value="MetI-like"/>
    <property type="match status" value="1"/>
</dbReference>
<organism evidence="6 7">
    <name type="scientific">Paradevosia tibetensis</name>
    <dbReference type="NCBI Taxonomy" id="1447062"/>
    <lineage>
        <taxon>Bacteria</taxon>
        <taxon>Pseudomonadati</taxon>
        <taxon>Pseudomonadota</taxon>
        <taxon>Alphaproteobacteria</taxon>
        <taxon>Hyphomicrobiales</taxon>
        <taxon>Devosiaceae</taxon>
        <taxon>Paradevosia</taxon>
    </lineage>
</organism>
<reference evidence="6 7" key="1">
    <citation type="journal article" date="2015" name="Int. J. Syst. Evol. Microbiol.">
        <title>Youhaiella tibetensis gen. nov., sp. nov., isolated from subsurface sediment.</title>
        <authorList>
            <person name="Wang Y.X."/>
            <person name="Huang F.Q."/>
            <person name="Nogi Y."/>
            <person name="Pang S.J."/>
            <person name="Wang P.K."/>
            <person name="Lv J."/>
        </authorList>
    </citation>
    <scope>NUCLEOTIDE SEQUENCE [LARGE SCALE GENOMIC DNA]</scope>
    <source>
        <strain evidence="7">fig4</strain>
    </source>
</reference>
<gene>
    <name evidence="6" type="ORF">FNA67_16660</name>
</gene>
<dbReference type="GO" id="GO:0005886">
    <property type="term" value="C:plasma membrane"/>
    <property type="evidence" value="ECO:0007669"/>
    <property type="project" value="UniProtKB-SubCell"/>
</dbReference>
<dbReference type="PANTHER" id="PTHR30133:SF2">
    <property type="entry name" value="ARGININE ABC TRANSPORTER PERMEASE PROTEIN ARTQ"/>
    <property type="match status" value="1"/>
</dbReference>
<evidence type="ECO:0000256" key="4">
    <source>
        <dbReference type="ARBA" id="ARBA00023136"/>
    </source>
</evidence>
<dbReference type="SUPFAM" id="SSF161098">
    <property type="entry name" value="MetI-like"/>
    <property type="match status" value="1"/>
</dbReference>
<protein>
    <submittedName>
        <fullName evidence="6">ABC transporter permease subunit</fullName>
    </submittedName>
</protein>
<keyword evidence="2 5" id="KW-0812">Transmembrane</keyword>
<sequence length="280" mass="31240">MTDLLPQWLQDFLGNDILFWLGYLTNGKHLAWYASVQFTLFAAVAGAAVALAMGLAGATLRNSRFVPVRLLGMAYTNMTRGIPDVLFFIFFPLAFEQTVEWIISRSACSAEEIATATLWPPCPAANLHFNTFEYLVLASVSLGIVYGAFTANVIFGAMHSVPPGQIEAARAFGMSESQVNWRIRIRQMWIYALPGLSNVWMLLIKSTSLLSLVQITDIVRWANSLGAPNFVPTAGLMHPDWRWRYYLVLLVFYIILTFVSEKGFAALRRRAGRGMISVEG</sequence>
<evidence type="ECO:0000256" key="1">
    <source>
        <dbReference type="ARBA" id="ARBA00004651"/>
    </source>
</evidence>
<keyword evidence="4 5" id="KW-0472">Membrane</keyword>
<evidence type="ECO:0000256" key="3">
    <source>
        <dbReference type="ARBA" id="ARBA00022989"/>
    </source>
</evidence>
<feature type="transmembrane region" description="Helical" evidence="5">
    <location>
        <begin position="134"/>
        <end position="155"/>
    </location>
</feature>
<dbReference type="Proteomes" id="UP000321062">
    <property type="component" value="Chromosome"/>
</dbReference>
<feature type="transmembrane region" description="Helical" evidence="5">
    <location>
        <begin position="77"/>
        <end position="95"/>
    </location>
</feature>
<accession>A0A5B9DQM5</accession>
<dbReference type="CDD" id="cd06261">
    <property type="entry name" value="TM_PBP2"/>
    <property type="match status" value="1"/>
</dbReference>
<proteinExistence type="inferred from homology"/>
<dbReference type="AlphaFoldDB" id="A0A5B9DQM5"/>
<evidence type="ECO:0000256" key="5">
    <source>
        <dbReference type="RuleBase" id="RU363032"/>
    </source>
</evidence>